<comment type="subunit">
    <text evidence="3">Forms a membrane-associated complex with FtsE.</text>
</comment>
<evidence type="ECO:0000256" key="3">
    <source>
        <dbReference type="ARBA" id="ARBA00011160"/>
    </source>
</evidence>
<keyword evidence="17" id="KW-1185">Reference proteome</keyword>
<feature type="transmembrane region" description="Helical" evidence="13">
    <location>
        <begin position="265"/>
        <end position="289"/>
    </location>
</feature>
<dbReference type="PIRSF" id="PIRSF003097">
    <property type="entry name" value="FtsX"/>
    <property type="match status" value="1"/>
</dbReference>
<protein>
    <recommendedName>
        <fullName evidence="4 12">Cell division protein FtsX</fullName>
    </recommendedName>
</protein>
<evidence type="ECO:0000313" key="17">
    <source>
        <dbReference type="Proteomes" id="UP000255367"/>
    </source>
</evidence>
<evidence type="ECO:0000256" key="7">
    <source>
        <dbReference type="ARBA" id="ARBA00022618"/>
    </source>
</evidence>
<keyword evidence="9 13" id="KW-1133">Transmembrane helix</keyword>
<evidence type="ECO:0000259" key="14">
    <source>
        <dbReference type="Pfam" id="PF02687"/>
    </source>
</evidence>
<accession>A0A380NIH4</accession>
<evidence type="ECO:0000256" key="10">
    <source>
        <dbReference type="ARBA" id="ARBA00023136"/>
    </source>
</evidence>
<keyword evidence="7 12" id="KW-0132">Cell division</keyword>
<evidence type="ECO:0000256" key="9">
    <source>
        <dbReference type="ARBA" id="ARBA00022989"/>
    </source>
</evidence>
<feature type="domain" description="FtsX extracellular" evidence="15">
    <location>
        <begin position="59"/>
        <end position="151"/>
    </location>
</feature>
<dbReference type="Gene3D" id="3.30.70.3040">
    <property type="match status" value="1"/>
</dbReference>
<keyword evidence="8 13" id="KW-0812">Transmembrane</keyword>
<organism evidence="16 17">
    <name type="scientific">Veillonella criceti</name>
    <dbReference type="NCBI Taxonomy" id="103891"/>
    <lineage>
        <taxon>Bacteria</taxon>
        <taxon>Bacillati</taxon>
        <taxon>Bacillota</taxon>
        <taxon>Negativicutes</taxon>
        <taxon>Veillonellales</taxon>
        <taxon>Veillonellaceae</taxon>
        <taxon>Veillonella</taxon>
    </lineage>
</organism>
<evidence type="ECO:0000256" key="13">
    <source>
        <dbReference type="SAM" id="Phobius"/>
    </source>
</evidence>
<name>A0A380NIH4_9FIRM</name>
<feature type="transmembrane region" description="Helical" evidence="13">
    <location>
        <begin position="171"/>
        <end position="197"/>
    </location>
</feature>
<dbReference type="EMBL" id="UHIO01000001">
    <property type="protein sequence ID" value="SUP40542.1"/>
    <property type="molecule type" value="Genomic_DNA"/>
</dbReference>
<gene>
    <name evidence="16" type="primary">ftsX</name>
    <name evidence="16" type="ORF">NCTC12020_00321</name>
</gene>
<dbReference type="PANTHER" id="PTHR47755">
    <property type="entry name" value="CELL DIVISION PROTEIN FTSX"/>
    <property type="match status" value="1"/>
</dbReference>
<feature type="transmembrane region" description="Helical" evidence="13">
    <location>
        <begin position="21"/>
        <end position="41"/>
    </location>
</feature>
<proteinExistence type="inferred from homology"/>
<dbReference type="InterPro" id="IPR047590">
    <property type="entry name" value="FtsX_proteobact-type"/>
</dbReference>
<comment type="similarity">
    <text evidence="2 12">Belongs to the ABC-4 integral membrane protein family. FtsX subfamily.</text>
</comment>
<feature type="transmembrane region" description="Helical" evidence="13">
    <location>
        <begin position="218"/>
        <end position="245"/>
    </location>
</feature>
<dbReference type="InterPro" id="IPR058204">
    <property type="entry name" value="FtsX_firmicutes-type"/>
</dbReference>
<keyword evidence="11 12" id="KW-0131">Cell cycle</keyword>
<evidence type="ECO:0000256" key="4">
    <source>
        <dbReference type="ARBA" id="ARBA00021907"/>
    </source>
</evidence>
<dbReference type="InterPro" id="IPR040690">
    <property type="entry name" value="FtsX_ECD"/>
</dbReference>
<evidence type="ECO:0000256" key="8">
    <source>
        <dbReference type="ARBA" id="ARBA00022692"/>
    </source>
</evidence>
<evidence type="ECO:0000313" key="16">
    <source>
        <dbReference type="EMBL" id="SUP40542.1"/>
    </source>
</evidence>
<evidence type="ECO:0000256" key="2">
    <source>
        <dbReference type="ARBA" id="ARBA00007379"/>
    </source>
</evidence>
<sequence length="295" mass="32756">MKLRTFRYFVKEALKSMTRNGLMTLASISTVALSLFILGVFTCGVVNLNNLASNLESQVEISIYMKDGLTTNQVMEVGKKLKALPKVKNLEFVNKDEAMKRFKERLGDQQGLVSALDGNNPLPSAYVITFEDPEEVKNTAKLVATFPEVESAHYGQDVIEQIFKMTQIIRIGGIALIAFLAGATLFIISNTIRLTVFARRKEIGIMKYVGATNWFIRWPFLIEGMLLGFIGGAIATACVWEFYHFITVEVENSLAFLPLVPMLPFFYDLSAILLGVGVLVGAIGSTISLKQYMKV</sequence>
<reference evidence="16 17" key="1">
    <citation type="submission" date="2018-06" db="EMBL/GenBank/DDBJ databases">
        <authorList>
            <consortium name="Pathogen Informatics"/>
            <person name="Doyle S."/>
        </authorList>
    </citation>
    <scope>NUCLEOTIDE SEQUENCE [LARGE SCALE GENOMIC DNA]</scope>
    <source>
        <strain evidence="16 17">NCTC12020</strain>
    </source>
</reference>
<dbReference type="InterPro" id="IPR004513">
    <property type="entry name" value="FtsX"/>
</dbReference>
<evidence type="ECO:0000256" key="5">
    <source>
        <dbReference type="ARBA" id="ARBA00022475"/>
    </source>
</evidence>
<dbReference type="RefSeq" id="WP_115309581.1">
    <property type="nucleotide sequence ID" value="NZ_UHIO01000001.1"/>
</dbReference>
<dbReference type="Pfam" id="PF18075">
    <property type="entry name" value="FtsX_ECD"/>
    <property type="match status" value="1"/>
</dbReference>
<dbReference type="Proteomes" id="UP000255367">
    <property type="component" value="Unassembled WGS sequence"/>
</dbReference>
<evidence type="ECO:0000256" key="1">
    <source>
        <dbReference type="ARBA" id="ARBA00004429"/>
    </source>
</evidence>
<dbReference type="AlphaFoldDB" id="A0A380NIH4"/>
<evidence type="ECO:0000256" key="6">
    <source>
        <dbReference type="ARBA" id="ARBA00022519"/>
    </source>
</evidence>
<evidence type="ECO:0000259" key="15">
    <source>
        <dbReference type="Pfam" id="PF18075"/>
    </source>
</evidence>
<dbReference type="GO" id="GO:0051301">
    <property type="term" value="P:cell division"/>
    <property type="evidence" value="ECO:0007669"/>
    <property type="project" value="UniProtKB-KW"/>
</dbReference>
<comment type="subcellular location">
    <subcellularLocation>
        <location evidence="1">Cell inner membrane</location>
        <topology evidence="1">Multi-pass membrane protein</topology>
    </subcellularLocation>
    <subcellularLocation>
        <location evidence="12">Cell membrane</location>
    </subcellularLocation>
</comment>
<dbReference type="OrthoDB" id="9812531at2"/>
<dbReference type="NCBIfam" id="NF038347">
    <property type="entry name" value="FtsX_Gpos"/>
    <property type="match status" value="1"/>
</dbReference>
<dbReference type="Pfam" id="PF02687">
    <property type="entry name" value="FtsX"/>
    <property type="match status" value="1"/>
</dbReference>
<keyword evidence="10 12" id="KW-0472">Membrane</keyword>
<keyword evidence="6" id="KW-0997">Cell inner membrane</keyword>
<feature type="domain" description="ABC3 transporter permease C-terminal" evidence="14">
    <location>
        <begin position="175"/>
        <end position="294"/>
    </location>
</feature>
<comment type="function">
    <text evidence="12">Part of the ABC transporter FtsEX involved in asymmetric cellular division facilitating the initiation of sporulation.</text>
</comment>
<evidence type="ECO:0000256" key="11">
    <source>
        <dbReference type="ARBA" id="ARBA00023306"/>
    </source>
</evidence>
<dbReference type="GO" id="GO:0005886">
    <property type="term" value="C:plasma membrane"/>
    <property type="evidence" value="ECO:0007669"/>
    <property type="project" value="UniProtKB-SubCell"/>
</dbReference>
<keyword evidence="5 12" id="KW-1003">Cell membrane</keyword>
<dbReference type="PANTHER" id="PTHR47755:SF1">
    <property type="entry name" value="CELL DIVISION PROTEIN FTSX"/>
    <property type="match status" value="1"/>
</dbReference>
<dbReference type="InterPro" id="IPR003838">
    <property type="entry name" value="ABC3_permease_C"/>
</dbReference>
<evidence type="ECO:0000256" key="12">
    <source>
        <dbReference type="PIRNR" id="PIRNR003097"/>
    </source>
</evidence>
<dbReference type="NCBIfam" id="TIGR00439">
    <property type="entry name" value="FtsX_Gneg"/>
    <property type="match status" value="1"/>
</dbReference>